<accession>B3S7W1</accession>
<reference evidence="1 2" key="1">
    <citation type="journal article" date="2008" name="Nature">
        <title>The Trichoplax genome and the nature of placozoans.</title>
        <authorList>
            <person name="Srivastava M."/>
            <person name="Begovic E."/>
            <person name="Chapman J."/>
            <person name="Putnam N.H."/>
            <person name="Hellsten U."/>
            <person name="Kawashima T."/>
            <person name="Kuo A."/>
            <person name="Mitros T."/>
            <person name="Salamov A."/>
            <person name="Carpenter M.L."/>
            <person name="Signorovitch A.Y."/>
            <person name="Moreno M.A."/>
            <person name="Kamm K."/>
            <person name="Grimwood J."/>
            <person name="Schmutz J."/>
            <person name="Shapiro H."/>
            <person name="Grigoriev I.V."/>
            <person name="Buss L.W."/>
            <person name="Schierwater B."/>
            <person name="Dellaporta S.L."/>
            <person name="Rokhsar D.S."/>
        </authorList>
    </citation>
    <scope>NUCLEOTIDE SEQUENCE [LARGE SCALE GENOMIC DNA]</scope>
    <source>
        <strain evidence="1 2">Grell-BS-1999</strain>
    </source>
</reference>
<dbReference type="PhylomeDB" id="B3S7W1"/>
<dbReference type="PANTHER" id="PTHR34487:SF1">
    <property type="entry name" value="ACYL-ACP THIOESTERASE"/>
    <property type="match status" value="1"/>
</dbReference>
<dbReference type="Gene3D" id="3.10.129.10">
    <property type="entry name" value="Hotdog Thioesterase"/>
    <property type="match status" value="1"/>
</dbReference>
<name>B3S7W1_TRIAD</name>
<dbReference type="InterPro" id="IPR029069">
    <property type="entry name" value="HotDog_dom_sf"/>
</dbReference>
<dbReference type="PANTHER" id="PTHR34487">
    <property type="entry name" value="ACYL-ACP THIOESTERASE"/>
    <property type="match status" value="1"/>
</dbReference>
<dbReference type="HOGENOM" id="CLU_041842_0_0_1"/>
<sequence>MSFKYKIITNTATFSENSSIDRKQSLSLTSYQPKSYIANIKPKYFLYGVGAEGNIKWSKKGETQLNYYLHDGKTDEVVVDGQITDIEESLQIEQPSEYHSYEIKVRPNDLGHTYEVLIPQHLCFAVSGIKDAIRSKYDDYMAKIDNKWLSKTARFQLDYLLPAYVDETLIVKSWSNPDRNEVKSLIMRGEQCLSSFTINFDPQREFTPGRFDPDLDIISLDSFHVKFNSPHLFYFSDRFKQSDVSKLLYVFLERFEASLRLGVFDFNVLASKYSGTLMIVANTGIINPALYDLPPNTMIKQSMRMTSIGKSSCILTFEFYDILTEQLVLSYDNVCIFMKNGKLETFPEAYKKKMLEEVPTRVSDEGVMLLFKKVPENHYTYKVKTRSSDVDYNNHIGYAGIFGFCLDTASSAISSNSSCYKYNFGKDFNPRCIRQKSVSFFREIHLDSEVTIKTWQAEDKNSLFFSVEKGSKCVCQVEFVVDI</sequence>
<dbReference type="AlphaFoldDB" id="B3S7W1"/>
<dbReference type="CTD" id="6757544"/>
<keyword evidence="2" id="KW-1185">Reference proteome</keyword>
<dbReference type="RefSeq" id="XP_002116331.1">
    <property type="nucleotide sequence ID" value="XM_002116295.1"/>
</dbReference>
<dbReference type="Proteomes" id="UP000009022">
    <property type="component" value="Unassembled WGS sequence"/>
</dbReference>
<dbReference type="eggNOG" id="ENOG502TEZX">
    <property type="taxonomic scope" value="Eukaryota"/>
</dbReference>
<evidence type="ECO:0000313" key="1">
    <source>
        <dbReference type="EMBL" id="EDV21364.1"/>
    </source>
</evidence>
<protein>
    <submittedName>
        <fullName evidence="1">Uncharacterized protein</fullName>
    </submittedName>
</protein>
<proteinExistence type="predicted"/>
<organism evidence="1 2">
    <name type="scientific">Trichoplax adhaerens</name>
    <name type="common">Trichoplax reptans</name>
    <dbReference type="NCBI Taxonomy" id="10228"/>
    <lineage>
        <taxon>Eukaryota</taxon>
        <taxon>Metazoa</taxon>
        <taxon>Placozoa</taxon>
        <taxon>Uniplacotomia</taxon>
        <taxon>Trichoplacea</taxon>
        <taxon>Trichoplacidae</taxon>
        <taxon>Trichoplax</taxon>
    </lineage>
</organism>
<dbReference type="InParanoid" id="B3S7W1"/>
<evidence type="ECO:0000313" key="2">
    <source>
        <dbReference type="Proteomes" id="UP000009022"/>
    </source>
</evidence>
<dbReference type="GeneID" id="6757544"/>
<dbReference type="KEGG" id="tad:TRIADDRAFT_60315"/>
<dbReference type="EMBL" id="DS985254">
    <property type="protein sequence ID" value="EDV21364.1"/>
    <property type="molecule type" value="Genomic_DNA"/>
</dbReference>
<dbReference type="SUPFAM" id="SSF54637">
    <property type="entry name" value="Thioesterase/thiol ester dehydrase-isomerase"/>
    <property type="match status" value="1"/>
</dbReference>
<gene>
    <name evidence="1" type="ORF">TRIADDRAFT_60315</name>
</gene>